<name>A0ACB9ZEP6_9PEZI</name>
<dbReference type="Proteomes" id="UP001497700">
    <property type="component" value="Unassembled WGS sequence"/>
</dbReference>
<reference evidence="1 2" key="1">
    <citation type="journal article" date="2022" name="New Phytol.">
        <title>Ecological generalism drives hyperdiversity of secondary metabolite gene clusters in xylarialean endophytes.</title>
        <authorList>
            <person name="Franco M.E.E."/>
            <person name="Wisecaver J.H."/>
            <person name="Arnold A.E."/>
            <person name="Ju Y.M."/>
            <person name="Slot J.C."/>
            <person name="Ahrendt S."/>
            <person name="Moore L.P."/>
            <person name="Eastman K.E."/>
            <person name="Scott K."/>
            <person name="Konkel Z."/>
            <person name="Mondo S.J."/>
            <person name="Kuo A."/>
            <person name="Hayes R.D."/>
            <person name="Haridas S."/>
            <person name="Andreopoulos B."/>
            <person name="Riley R."/>
            <person name="LaButti K."/>
            <person name="Pangilinan J."/>
            <person name="Lipzen A."/>
            <person name="Amirebrahimi M."/>
            <person name="Yan J."/>
            <person name="Adam C."/>
            <person name="Keymanesh K."/>
            <person name="Ng V."/>
            <person name="Louie K."/>
            <person name="Northen T."/>
            <person name="Drula E."/>
            <person name="Henrissat B."/>
            <person name="Hsieh H.M."/>
            <person name="Youens-Clark K."/>
            <person name="Lutzoni F."/>
            <person name="Miadlikowska J."/>
            <person name="Eastwood D.C."/>
            <person name="Hamelin R.C."/>
            <person name="Grigoriev I.V."/>
            <person name="U'Ren J.M."/>
        </authorList>
    </citation>
    <scope>NUCLEOTIDE SEQUENCE [LARGE SCALE GENOMIC DNA]</scope>
    <source>
        <strain evidence="1 2">CBS 119005</strain>
    </source>
</reference>
<evidence type="ECO:0000313" key="1">
    <source>
        <dbReference type="EMBL" id="KAI4869700.1"/>
    </source>
</evidence>
<sequence>MAEALGIAASGIAVAQLSSQVGGAVFKLKQLWDEVKDVPEDIADLMEQIDCLGPVFWEAENNFDQSGLPSIVWDQLASKSTTMYCRKALGNLTQMVNELSRQIGNPSKSRRKIAAAKVLLKKDLLKKLERRLENAVRMLTLAQQSYLVALTRAQPDIIVQKFEALTVSCSHAKFQTAVDLNARAEEPERPGIAMTQPNITNGITHLNPPRRQGRSINPGIFGRFLVDSGGSTRTFLFQAPTWLSRRSWEVHSMRAVGAWQWNLRSYSVLPWDSRTLKVARRESPKDMQQLFDAGLASPYDEDESGRTLLHYAVLEHNFEMTKFLISIGIDPLNTCDRRWSPFIYRPAPIAQRFFRALLADRNFAKKTLVYEEEDLQTMPSKCFCRVGVVDFEVYRALLPYQCPLHQNTSLESRVSSAKIALKAGGSAEVVKFMLQPEWNIDPRNICTMVGSRDIFPDYPLVLSMASWLSNLLCGRQSNEIPPGNETNTWFQFAVEVIRHTPDVHVTSFGPYPRLTTGKNTALTIVLFKTLSSFVFLGKAVNRTRTFVMWLRVIRQAGIDLNTYGEYEHQHLVNSNVSQEIMRPLNSTYGCSPSVFRIVGFTYGSEPEDWEVFWNEPTDQFAGHFWRLIEDPPVHIPGSWDDDYSNRRYYYIDDD</sequence>
<keyword evidence="2" id="KW-1185">Reference proteome</keyword>
<comment type="caution">
    <text evidence="1">The sequence shown here is derived from an EMBL/GenBank/DDBJ whole genome shotgun (WGS) entry which is preliminary data.</text>
</comment>
<organism evidence="1 2">
    <name type="scientific">Hypoxylon rubiginosum</name>
    <dbReference type="NCBI Taxonomy" id="110542"/>
    <lineage>
        <taxon>Eukaryota</taxon>
        <taxon>Fungi</taxon>
        <taxon>Dikarya</taxon>
        <taxon>Ascomycota</taxon>
        <taxon>Pezizomycotina</taxon>
        <taxon>Sordariomycetes</taxon>
        <taxon>Xylariomycetidae</taxon>
        <taxon>Xylariales</taxon>
        <taxon>Hypoxylaceae</taxon>
        <taxon>Hypoxylon</taxon>
    </lineage>
</organism>
<evidence type="ECO:0000313" key="2">
    <source>
        <dbReference type="Proteomes" id="UP001497700"/>
    </source>
</evidence>
<protein>
    <submittedName>
        <fullName evidence="1">Uncharacterized protein</fullName>
    </submittedName>
</protein>
<gene>
    <name evidence="1" type="ORF">F4820DRAFT_405692</name>
</gene>
<accession>A0ACB9ZEP6</accession>
<proteinExistence type="predicted"/>
<dbReference type="EMBL" id="MU393428">
    <property type="protein sequence ID" value="KAI4869700.1"/>
    <property type="molecule type" value="Genomic_DNA"/>
</dbReference>